<evidence type="ECO:0000313" key="3">
    <source>
        <dbReference type="Proteomes" id="UP000018417"/>
    </source>
</evidence>
<name>N9FLS7_9GAMM</name>
<feature type="transmembrane region" description="Helical" evidence="1">
    <location>
        <begin position="12"/>
        <end position="33"/>
    </location>
</feature>
<dbReference type="RefSeq" id="WP_005051653.1">
    <property type="nucleotide sequence ID" value="NZ_KB849757.1"/>
</dbReference>
<feature type="transmembrane region" description="Helical" evidence="1">
    <location>
        <begin position="39"/>
        <end position="62"/>
    </location>
</feature>
<evidence type="ECO:0000313" key="2">
    <source>
        <dbReference type="EMBL" id="ENW08280.1"/>
    </source>
</evidence>
<evidence type="ECO:0000256" key="1">
    <source>
        <dbReference type="SAM" id="Phobius"/>
    </source>
</evidence>
<keyword evidence="1" id="KW-0812">Transmembrane</keyword>
<dbReference type="HOGENOM" id="CLU_151104_0_0_6"/>
<dbReference type="PROSITE" id="PS51257">
    <property type="entry name" value="PROKAR_LIPOPROTEIN"/>
    <property type="match status" value="1"/>
</dbReference>
<gene>
    <name evidence="2" type="ORF">F934_00455</name>
</gene>
<accession>N9FLS7</accession>
<keyword evidence="1" id="KW-0472">Membrane</keyword>
<feature type="transmembrane region" description="Helical" evidence="1">
    <location>
        <begin position="69"/>
        <end position="90"/>
    </location>
</feature>
<dbReference type="AlphaFoldDB" id="N9FLS7"/>
<comment type="caution">
    <text evidence="2">The sequence shown here is derived from an EMBL/GenBank/DDBJ whole genome shotgun (WGS) entry which is preliminary data.</text>
</comment>
<keyword evidence="1" id="KW-1133">Transmembrane helix</keyword>
<protein>
    <submittedName>
        <fullName evidence="2">Uncharacterized protein</fullName>
    </submittedName>
</protein>
<proteinExistence type="predicted"/>
<dbReference type="Proteomes" id="UP000018417">
    <property type="component" value="Unassembled WGS sequence"/>
</dbReference>
<feature type="transmembrane region" description="Helical" evidence="1">
    <location>
        <begin position="119"/>
        <end position="138"/>
    </location>
</feature>
<reference evidence="2 3" key="1">
    <citation type="submission" date="2013-02" db="EMBL/GenBank/DDBJ databases">
        <title>The Genome Sequence of Acinetobacter beijerinckii ANC 3835.</title>
        <authorList>
            <consortium name="The Broad Institute Genome Sequencing Platform"/>
            <consortium name="The Broad Institute Genome Sequencing Center for Infectious Disease"/>
            <person name="Cerqueira G."/>
            <person name="Feldgarden M."/>
            <person name="Courvalin P."/>
            <person name="Perichon B."/>
            <person name="Grillot-Courvalin C."/>
            <person name="Clermont D."/>
            <person name="Rocha E."/>
            <person name="Yoon E.-J."/>
            <person name="Nemec A."/>
            <person name="Walker B."/>
            <person name="Young S.K."/>
            <person name="Zeng Q."/>
            <person name="Gargeya S."/>
            <person name="Fitzgerald M."/>
            <person name="Haas B."/>
            <person name="Abouelleil A."/>
            <person name="Alvarado L."/>
            <person name="Arachchi H.M."/>
            <person name="Berlin A.M."/>
            <person name="Chapman S.B."/>
            <person name="Dewar J."/>
            <person name="Goldberg J."/>
            <person name="Griggs A."/>
            <person name="Gujja S."/>
            <person name="Hansen M."/>
            <person name="Howarth C."/>
            <person name="Imamovic A."/>
            <person name="Larimer J."/>
            <person name="McCowan C."/>
            <person name="Murphy C."/>
            <person name="Neiman D."/>
            <person name="Pearson M."/>
            <person name="Priest M."/>
            <person name="Roberts A."/>
            <person name="Saif S."/>
            <person name="Shea T."/>
            <person name="Sisk P."/>
            <person name="Sykes S."/>
            <person name="Wortman J."/>
            <person name="Nusbaum C."/>
            <person name="Birren B."/>
        </authorList>
    </citation>
    <scope>NUCLEOTIDE SEQUENCE [LARGE SCALE GENOMIC DNA]</scope>
    <source>
        <strain evidence="2 3">ANC 3835</strain>
    </source>
</reference>
<dbReference type="OrthoDB" id="6711616at2"/>
<organism evidence="2 3">
    <name type="scientific">Acinetobacter beijerinckii ANC 3835</name>
    <dbReference type="NCBI Taxonomy" id="1217649"/>
    <lineage>
        <taxon>Bacteria</taxon>
        <taxon>Pseudomonadati</taxon>
        <taxon>Pseudomonadota</taxon>
        <taxon>Gammaproteobacteria</taxon>
        <taxon>Moraxellales</taxon>
        <taxon>Moraxellaceae</taxon>
        <taxon>Acinetobacter</taxon>
    </lineage>
</organism>
<sequence>MNQGIGRNSYLMHWAIAMGLLLITVISCSLMQYFLGIDIFWFIVLAFIGSLSLIFSSLFAWLQLETGNSYFSSGVFVGFLSVYLLLYIYLDLTVSIDWAAVSAGEMQLTWYQKMVKSDLTFWIAFLFPFVFSVMYFSIRSKKAKTKN</sequence>
<dbReference type="EMBL" id="APQK01000002">
    <property type="protein sequence ID" value="ENW08280.1"/>
    <property type="molecule type" value="Genomic_DNA"/>
</dbReference>